<sequence>MGKMEFLDALKRAMIGLPPETQAKTLAYYEQRFVDGVAAGRSEEEIGRELDDPKKIALTLRANTHLSAFTEKKSPVNLVRLVISAVGLAIFNLFMVVPAAVFGALLTALYACAFAFYVSGIVVTAAGLAGANEYVFQGPVKHVVFENGRRVAERGGSGTVTIGPLGVQFHKDDDKDLTEGESGTVRIVNDMEGDSRTAQTAVGVGLVIGGIALLLAALVITRYTFIGIKRYLQMNLSLLKGS</sequence>
<evidence type="ECO:0000313" key="3">
    <source>
        <dbReference type="Proteomes" id="UP001205861"/>
    </source>
</evidence>
<accession>A0ABT2BMS1</accession>
<proteinExistence type="predicted"/>
<reference evidence="2 3" key="1">
    <citation type="submission" date="2022-08" db="EMBL/GenBank/DDBJ databases">
        <title>Reclassification of Massilia species as members of the genera Telluria, Duganella, Pseudoduganella, Mokoshia gen. nov. and Zemynaea gen. nov. using orthogonal and non-orthogonal genome-based approaches.</title>
        <authorList>
            <person name="Bowman J.P."/>
        </authorList>
    </citation>
    <scope>NUCLEOTIDE SEQUENCE [LARGE SCALE GENOMIC DNA]</scope>
    <source>
        <strain evidence="2 3">JCM 31607</strain>
    </source>
</reference>
<gene>
    <name evidence="2" type="ORF">NX773_16650</name>
</gene>
<dbReference type="Pfam" id="PF22564">
    <property type="entry name" value="HAAS"/>
    <property type="match status" value="1"/>
</dbReference>
<dbReference type="RefSeq" id="WP_258857436.1">
    <property type="nucleotide sequence ID" value="NZ_JANUGV010000004.1"/>
</dbReference>
<keyword evidence="3" id="KW-1185">Reference proteome</keyword>
<keyword evidence="1" id="KW-0812">Transmembrane</keyword>
<evidence type="ECO:0000313" key="2">
    <source>
        <dbReference type="EMBL" id="MCS0609799.1"/>
    </source>
</evidence>
<keyword evidence="1" id="KW-1133">Transmembrane helix</keyword>
<feature type="transmembrane region" description="Helical" evidence="1">
    <location>
        <begin position="81"/>
        <end position="102"/>
    </location>
</feature>
<keyword evidence="1" id="KW-0472">Membrane</keyword>
<dbReference type="Proteomes" id="UP001205861">
    <property type="component" value="Unassembled WGS sequence"/>
</dbReference>
<dbReference type="EMBL" id="JANUGV010000004">
    <property type="protein sequence ID" value="MCS0609799.1"/>
    <property type="molecule type" value="Genomic_DNA"/>
</dbReference>
<feature type="transmembrane region" description="Helical" evidence="1">
    <location>
        <begin position="201"/>
        <end position="225"/>
    </location>
</feature>
<protein>
    <submittedName>
        <fullName evidence="2">DUF1700 domain-containing protein</fullName>
    </submittedName>
</protein>
<evidence type="ECO:0000256" key="1">
    <source>
        <dbReference type="SAM" id="Phobius"/>
    </source>
</evidence>
<feature type="transmembrane region" description="Helical" evidence="1">
    <location>
        <begin position="108"/>
        <end position="131"/>
    </location>
</feature>
<comment type="caution">
    <text evidence="2">The sequence shown here is derived from an EMBL/GenBank/DDBJ whole genome shotgun (WGS) entry which is preliminary data.</text>
</comment>
<name>A0ABT2BMS1_9BURK</name>
<organism evidence="2 3">
    <name type="scientific">Massilia solisilvae</name>
    <dbReference type="NCBI Taxonomy" id="1811225"/>
    <lineage>
        <taxon>Bacteria</taxon>
        <taxon>Pseudomonadati</taxon>
        <taxon>Pseudomonadota</taxon>
        <taxon>Betaproteobacteria</taxon>
        <taxon>Burkholderiales</taxon>
        <taxon>Oxalobacteraceae</taxon>
        <taxon>Telluria group</taxon>
        <taxon>Massilia</taxon>
    </lineage>
</organism>